<keyword evidence="3" id="KW-1185">Reference proteome</keyword>
<keyword evidence="1" id="KW-0472">Membrane</keyword>
<reference evidence="2 3" key="1">
    <citation type="submission" date="2023-07" db="EMBL/GenBank/DDBJ databases">
        <title>The novel representative of Negativicutes class, Anaeroselena agilis gen. nov. sp. nov.</title>
        <authorList>
            <person name="Prokofeva M.I."/>
            <person name="Elcheninov A.G."/>
            <person name="Klyukina A."/>
            <person name="Kublanov I.V."/>
            <person name="Frolov E.N."/>
            <person name="Podosokorskaya O.A."/>
        </authorList>
    </citation>
    <scope>NUCLEOTIDE SEQUENCE [LARGE SCALE GENOMIC DNA]</scope>
    <source>
        <strain evidence="2 3">4137-cl</strain>
    </source>
</reference>
<protein>
    <recommendedName>
        <fullName evidence="4">PH domain-containing protein</fullName>
    </recommendedName>
</protein>
<proteinExistence type="predicted"/>
<evidence type="ECO:0000313" key="2">
    <source>
        <dbReference type="EMBL" id="MDT8902282.1"/>
    </source>
</evidence>
<organism evidence="2 3">
    <name type="scientific">Anaeroselena agilis</name>
    <dbReference type="NCBI Taxonomy" id="3063788"/>
    <lineage>
        <taxon>Bacteria</taxon>
        <taxon>Bacillati</taxon>
        <taxon>Bacillota</taxon>
        <taxon>Negativicutes</taxon>
        <taxon>Acetonemataceae</taxon>
        <taxon>Anaeroselena</taxon>
    </lineage>
</organism>
<keyword evidence="1" id="KW-0812">Transmembrane</keyword>
<gene>
    <name evidence="2" type="ORF">Q4T40_13590</name>
</gene>
<dbReference type="Proteomes" id="UP001254848">
    <property type="component" value="Unassembled WGS sequence"/>
</dbReference>
<dbReference type="RefSeq" id="WP_413780767.1">
    <property type="nucleotide sequence ID" value="NZ_JAUOZS010000001.1"/>
</dbReference>
<comment type="caution">
    <text evidence="2">The sequence shown here is derived from an EMBL/GenBank/DDBJ whole genome shotgun (WGS) entry which is preliminary data.</text>
</comment>
<accession>A0ABU3P115</accession>
<feature type="transmembrane region" description="Helical" evidence="1">
    <location>
        <begin position="12"/>
        <end position="29"/>
    </location>
</feature>
<keyword evidence="1" id="KW-1133">Transmembrane helix</keyword>
<evidence type="ECO:0000256" key="1">
    <source>
        <dbReference type="SAM" id="Phobius"/>
    </source>
</evidence>
<name>A0ABU3P115_9FIRM</name>
<feature type="transmembrane region" description="Helical" evidence="1">
    <location>
        <begin position="35"/>
        <end position="56"/>
    </location>
</feature>
<evidence type="ECO:0000313" key="3">
    <source>
        <dbReference type="Proteomes" id="UP001254848"/>
    </source>
</evidence>
<sequence length="165" mass="18471">MVREKSSWGREQAVIGAAALAALLAWMAYEIKMYLSTGAGPGAIIYILGFLGLFVWRYAFRYTYIASADEVAVVTEGLGLERRFAVNASEVEGFAVKYNKKALKGRGINKFIYRYSALDPNPVRILLFRRDGKLQGVLFKGSEEFFRSLQELMPGKNINLAEDGR</sequence>
<evidence type="ECO:0008006" key="4">
    <source>
        <dbReference type="Google" id="ProtNLM"/>
    </source>
</evidence>
<dbReference type="EMBL" id="JAUOZS010000001">
    <property type="protein sequence ID" value="MDT8902282.1"/>
    <property type="molecule type" value="Genomic_DNA"/>
</dbReference>